<evidence type="ECO:0000259" key="1">
    <source>
        <dbReference type="Pfam" id="PF06445"/>
    </source>
</evidence>
<evidence type="ECO:0000313" key="3">
    <source>
        <dbReference type="Proteomes" id="UP000682713"/>
    </source>
</evidence>
<dbReference type="AlphaFoldDB" id="A0A942THG2"/>
<dbReference type="EMBL" id="JAGYPJ010000001">
    <property type="protein sequence ID" value="MBS4198090.1"/>
    <property type="molecule type" value="Genomic_DNA"/>
</dbReference>
<sequence length="94" mass="10617">MGGSGNRKKTSGIRDISLEAELPIDMISYVFPKGTYAILKYHGDIDNAGSAYGELYEWINDSEYEHAGTFGFEMYLEPLYSSFSEAVFIWVEIL</sequence>
<dbReference type="RefSeq" id="WP_213108881.1">
    <property type="nucleotide sequence ID" value="NZ_JAGYPJ010000001.1"/>
</dbReference>
<gene>
    <name evidence="2" type="ORF">KHA93_00250</name>
</gene>
<reference evidence="2 3" key="1">
    <citation type="submission" date="2021-05" db="EMBL/GenBank/DDBJ databases">
        <title>Novel Bacillus species.</title>
        <authorList>
            <person name="Liu G."/>
        </authorList>
    </citation>
    <scope>NUCLEOTIDE SEQUENCE [LARGE SCALE GENOMIC DNA]</scope>
    <source>
        <strain evidence="2 3">FJAT-49732</strain>
    </source>
</reference>
<accession>A0A942THG2</accession>
<dbReference type="InterPro" id="IPR011256">
    <property type="entry name" value="Reg_factor_effector_dom_sf"/>
</dbReference>
<name>A0A942THG2_9BACI</name>
<proteinExistence type="predicted"/>
<dbReference type="Pfam" id="PF06445">
    <property type="entry name" value="GyrI-like"/>
    <property type="match status" value="1"/>
</dbReference>
<dbReference type="Proteomes" id="UP000682713">
    <property type="component" value="Unassembled WGS sequence"/>
</dbReference>
<feature type="domain" description="GyrI-like small molecule binding" evidence="1">
    <location>
        <begin position="21"/>
        <end position="77"/>
    </location>
</feature>
<dbReference type="InterPro" id="IPR029442">
    <property type="entry name" value="GyrI-like"/>
</dbReference>
<evidence type="ECO:0000313" key="2">
    <source>
        <dbReference type="EMBL" id="MBS4198090.1"/>
    </source>
</evidence>
<dbReference type="Gene3D" id="3.20.80.10">
    <property type="entry name" value="Regulatory factor, effector binding domain"/>
    <property type="match status" value="1"/>
</dbReference>
<keyword evidence="3" id="KW-1185">Reference proteome</keyword>
<comment type="caution">
    <text evidence="2">The sequence shown here is derived from an EMBL/GenBank/DDBJ whole genome shotgun (WGS) entry which is preliminary data.</text>
</comment>
<protein>
    <submittedName>
        <fullName evidence="2">GyrI-like domain-containing protein</fullName>
    </submittedName>
</protein>
<dbReference type="SUPFAM" id="SSF55136">
    <property type="entry name" value="Probable bacterial effector-binding domain"/>
    <property type="match status" value="1"/>
</dbReference>
<organism evidence="2 3">
    <name type="scientific">Lederbergia citrisecunda</name>
    <dbReference type="NCBI Taxonomy" id="2833583"/>
    <lineage>
        <taxon>Bacteria</taxon>
        <taxon>Bacillati</taxon>
        <taxon>Bacillota</taxon>
        <taxon>Bacilli</taxon>
        <taxon>Bacillales</taxon>
        <taxon>Bacillaceae</taxon>
        <taxon>Lederbergia</taxon>
    </lineage>
</organism>